<evidence type="ECO:0000313" key="4">
    <source>
        <dbReference type="Proteomes" id="UP000886520"/>
    </source>
</evidence>
<feature type="region of interest" description="Disordered" evidence="2">
    <location>
        <begin position="116"/>
        <end position="201"/>
    </location>
</feature>
<keyword evidence="1" id="KW-0479">Metal-binding</keyword>
<gene>
    <name evidence="3" type="ORF">GOP47_0014672</name>
</gene>
<dbReference type="AlphaFoldDB" id="A0A9D4ZCP1"/>
<feature type="binding site" evidence="1">
    <location>
        <position position="305"/>
    </location>
    <ligand>
        <name>Zn(2+)</name>
        <dbReference type="ChEBI" id="CHEBI:29105"/>
    </ligand>
</feature>
<dbReference type="GO" id="GO:0046872">
    <property type="term" value="F:metal ion binding"/>
    <property type="evidence" value="ECO:0007669"/>
    <property type="project" value="UniProtKB-KW"/>
</dbReference>
<protein>
    <recommendedName>
        <fullName evidence="5">DNA-3-methyladenine glycosylase I</fullName>
    </recommendedName>
</protein>
<evidence type="ECO:0008006" key="5">
    <source>
        <dbReference type="Google" id="ProtNLM"/>
    </source>
</evidence>
<feature type="compositionally biased region" description="Basic and acidic residues" evidence="2">
    <location>
        <begin position="526"/>
        <end position="545"/>
    </location>
</feature>
<evidence type="ECO:0000256" key="1">
    <source>
        <dbReference type="PIRSR" id="PIRSR605019-1"/>
    </source>
</evidence>
<feature type="binding site" evidence="1">
    <location>
        <position position="478"/>
    </location>
    <ligand>
        <name>Zn(2+)</name>
        <dbReference type="ChEBI" id="CHEBI:29105"/>
    </ligand>
</feature>
<keyword evidence="4" id="KW-1185">Reference proteome</keyword>
<keyword evidence="1" id="KW-0862">Zinc</keyword>
<evidence type="ECO:0000313" key="3">
    <source>
        <dbReference type="EMBL" id="KAI5070329.1"/>
    </source>
</evidence>
<name>A0A9D4ZCP1_ADICA</name>
<dbReference type="Pfam" id="PF03352">
    <property type="entry name" value="Adenine_glyco"/>
    <property type="match status" value="1"/>
</dbReference>
<sequence length="564" mass="61297">MSTDIGGRAVLRPAGNVARSNLRKVSKPPPSPVKPPLNPLSSKISPPNSLPSTPKPLARTPPSKLSSPHRPPTPSPVSLHHHHQEPPPLIPLDLAGDGPKPALTAATVSLPIVEASDLDRNGSNPSGCEDEVSGPSLPLLGPHDAVSSGSEPSQSGSSSISSGMKPASHGSKSSFKVTKPSLSGSNSKLPQNGLNGSVSRTQKRINPHIVLTKSTSEVFQRNSSSNCNVKAKPSGKKNLSKLGSISFDESSLATMVAAKKAAAKEISAQRKLKVSEYGRKQGKLSRVVPEISLSLSLPSLERQRCKFITAQSDPVFLDYHDKEWGVPVHDDRMMFELLALAGFQVELSWTTILHKRDAYRAVFAEFDPDAVALFSEKHINSLEADKSLGLPGGKVKGVVNNAQKIHEVVHEFGSLDEYLWGFVNKQPMVNNYRYPKQVPVKTSKAEFISKDLVKRGFRFVGPTIIYSFMQAAGMTNDHLVQCFRHQECTRLACSSGVLPEEMLEGTMQHEDVASQLHRLNFTMEEGNAREQGPECEEESHSHQQEECLNVVELEEESHESNIAA</sequence>
<feature type="binding site" evidence="1">
    <location>
        <position position="482"/>
    </location>
    <ligand>
        <name>Zn(2+)</name>
        <dbReference type="ChEBI" id="CHEBI:29105"/>
    </ligand>
</feature>
<dbReference type="Proteomes" id="UP000886520">
    <property type="component" value="Chromosome 14"/>
</dbReference>
<proteinExistence type="predicted"/>
<dbReference type="SUPFAM" id="SSF48150">
    <property type="entry name" value="DNA-glycosylase"/>
    <property type="match status" value="1"/>
</dbReference>
<reference evidence="3" key="1">
    <citation type="submission" date="2021-01" db="EMBL/GenBank/DDBJ databases">
        <title>Adiantum capillus-veneris genome.</title>
        <authorList>
            <person name="Fang Y."/>
            <person name="Liao Q."/>
        </authorList>
    </citation>
    <scope>NUCLEOTIDE SEQUENCE</scope>
    <source>
        <strain evidence="3">H3</strain>
        <tissue evidence="3">Leaf</tissue>
    </source>
</reference>
<comment type="caution">
    <text evidence="3">The sequence shown here is derived from an EMBL/GenBank/DDBJ whole genome shotgun (WGS) entry which is preliminary data.</text>
</comment>
<feature type="region of interest" description="Disordered" evidence="2">
    <location>
        <begin position="526"/>
        <end position="564"/>
    </location>
</feature>
<feature type="compositionally biased region" description="Polar residues" evidence="2">
    <location>
        <begin position="170"/>
        <end position="200"/>
    </location>
</feature>
<dbReference type="PANTHER" id="PTHR31116:SF29">
    <property type="entry name" value="DNA GLYCOSYLASE SUPERFAMILY PROTEIN"/>
    <property type="match status" value="1"/>
</dbReference>
<feature type="binding site" evidence="1">
    <location>
        <position position="320"/>
    </location>
    <ligand>
        <name>Zn(2+)</name>
        <dbReference type="ChEBI" id="CHEBI:29105"/>
    </ligand>
</feature>
<organism evidence="3 4">
    <name type="scientific">Adiantum capillus-veneris</name>
    <name type="common">Maidenhair fern</name>
    <dbReference type="NCBI Taxonomy" id="13818"/>
    <lineage>
        <taxon>Eukaryota</taxon>
        <taxon>Viridiplantae</taxon>
        <taxon>Streptophyta</taxon>
        <taxon>Embryophyta</taxon>
        <taxon>Tracheophyta</taxon>
        <taxon>Polypodiopsida</taxon>
        <taxon>Polypodiidae</taxon>
        <taxon>Polypodiales</taxon>
        <taxon>Pteridineae</taxon>
        <taxon>Pteridaceae</taxon>
        <taxon>Vittarioideae</taxon>
        <taxon>Adiantum</taxon>
    </lineage>
</organism>
<dbReference type="GO" id="GO:0006284">
    <property type="term" value="P:base-excision repair"/>
    <property type="evidence" value="ECO:0007669"/>
    <property type="project" value="InterPro"/>
</dbReference>
<feature type="region of interest" description="Disordered" evidence="2">
    <location>
        <begin position="1"/>
        <end position="102"/>
    </location>
</feature>
<dbReference type="EMBL" id="JABFUD020000014">
    <property type="protein sequence ID" value="KAI5070329.1"/>
    <property type="molecule type" value="Genomic_DNA"/>
</dbReference>
<dbReference type="InterPro" id="IPR011257">
    <property type="entry name" value="DNA_glycosylase"/>
</dbReference>
<dbReference type="GO" id="GO:0008725">
    <property type="term" value="F:DNA-3-methyladenine glycosylase activity"/>
    <property type="evidence" value="ECO:0007669"/>
    <property type="project" value="InterPro"/>
</dbReference>
<accession>A0A9D4ZCP1</accession>
<dbReference type="PANTHER" id="PTHR31116">
    <property type="entry name" value="OS04G0501200 PROTEIN"/>
    <property type="match status" value="1"/>
</dbReference>
<dbReference type="Gene3D" id="1.10.340.30">
    <property type="entry name" value="Hypothetical protein, domain 2"/>
    <property type="match status" value="1"/>
</dbReference>
<dbReference type="OrthoDB" id="3941538at2759"/>
<dbReference type="InterPro" id="IPR005019">
    <property type="entry name" value="Adenine_glyco"/>
</dbReference>
<feature type="compositionally biased region" description="Pro residues" evidence="2">
    <location>
        <begin position="27"/>
        <end position="38"/>
    </location>
</feature>
<evidence type="ECO:0000256" key="2">
    <source>
        <dbReference type="SAM" id="MobiDB-lite"/>
    </source>
</evidence>
<feature type="compositionally biased region" description="Low complexity" evidence="2">
    <location>
        <begin position="147"/>
        <end position="163"/>
    </location>
</feature>